<dbReference type="InterPro" id="IPR031827">
    <property type="entry name" value="DUF4746"/>
</dbReference>
<name>A0A921ZPC7_MANSE</name>
<organism evidence="3 4">
    <name type="scientific">Manduca sexta</name>
    <name type="common">Tobacco hawkmoth</name>
    <name type="synonym">Tobacco hornworm</name>
    <dbReference type="NCBI Taxonomy" id="7130"/>
    <lineage>
        <taxon>Eukaryota</taxon>
        <taxon>Metazoa</taxon>
        <taxon>Ecdysozoa</taxon>
        <taxon>Arthropoda</taxon>
        <taxon>Hexapoda</taxon>
        <taxon>Insecta</taxon>
        <taxon>Pterygota</taxon>
        <taxon>Neoptera</taxon>
        <taxon>Endopterygota</taxon>
        <taxon>Lepidoptera</taxon>
        <taxon>Glossata</taxon>
        <taxon>Ditrysia</taxon>
        <taxon>Bombycoidea</taxon>
        <taxon>Sphingidae</taxon>
        <taxon>Sphinginae</taxon>
        <taxon>Sphingini</taxon>
        <taxon>Manduca</taxon>
    </lineage>
</organism>
<feature type="coiled-coil region" evidence="1">
    <location>
        <begin position="178"/>
        <end position="228"/>
    </location>
</feature>
<keyword evidence="1" id="KW-0175">Coiled coil</keyword>
<dbReference type="AlphaFoldDB" id="A0A921ZPC7"/>
<comment type="caution">
    <text evidence="3">The sequence shown here is derived from an EMBL/GenBank/DDBJ whole genome shotgun (WGS) entry which is preliminary data.</text>
</comment>
<protein>
    <recommendedName>
        <fullName evidence="2">DUF4746 domain-containing protein</fullName>
    </recommendedName>
</protein>
<reference evidence="3" key="2">
    <citation type="submission" date="2020-12" db="EMBL/GenBank/DDBJ databases">
        <authorList>
            <person name="Kanost M."/>
        </authorList>
    </citation>
    <scope>NUCLEOTIDE SEQUENCE</scope>
</reference>
<keyword evidence="4" id="KW-1185">Reference proteome</keyword>
<accession>A0A921ZPC7</accession>
<dbReference type="EMBL" id="JH668684">
    <property type="protein sequence ID" value="KAG6460592.1"/>
    <property type="molecule type" value="Genomic_DNA"/>
</dbReference>
<dbReference type="Pfam" id="PF15928">
    <property type="entry name" value="DUF4746"/>
    <property type="match status" value="1"/>
</dbReference>
<sequence>MYEIDEPTPDEMDWMNARAAVKEQEIISSTARRVARQAARKRHRAELMVPHLRELNFVLFWPHCKHAHPELYERWDVNNIIMVGREEIQLTKEIALDILYAGDAPINEASMYELLNGEALAICFRLLDTEKHFVSLVRKILYEEIPQYDENKSLEDQLPAMTAFDFYKSYSPTKEEILQRKQEERMKQKEEIKENRARRLSEMQRLARQAIEEARERKRAEKEQHKLELLKAGNLSALEQLKMEPSEENISIVVPEQLSDEEVSDEEEIDIGYCPPPGLLIPGFYAPPNDIAKANALAILFPKLVHEHVTPQSEFLPPHVLVMLDINKRYKAIDVLKHHRNAVLHFGVFRCESPYKSVFTAHSVKQYDTIIDNDSKKSVDAKIAVMLSVESDLSLLKLMDLGPCHVSRDVRAGEEECAAMFPVEYGDEFPEFEDFD</sequence>
<evidence type="ECO:0000313" key="3">
    <source>
        <dbReference type="EMBL" id="KAG6460592.1"/>
    </source>
</evidence>
<feature type="domain" description="DUF4746" evidence="2">
    <location>
        <begin position="113"/>
        <end position="431"/>
    </location>
</feature>
<reference evidence="3" key="1">
    <citation type="journal article" date="2016" name="Insect Biochem. Mol. Biol.">
        <title>Multifaceted biological insights from a draft genome sequence of the tobacco hornworm moth, Manduca sexta.</title>
        <authorList>
            <person name="Kanost M.R."/>
            <person name="Arrese E.L."/>
            <person name="Cao X."/>
            <person name="Chen Y.R."/>
            <person name="Chellapilla S."/>
            <person name="Goldsmith M.R."/>
            <person name="Grosse-Wilde E."/>
            <person name="Heckel D.G."/>
            <person name="Herndon N."/>
            <person name="Jiang H."/>
            <person name="Papanicolaou A."/>
            <person name="Qu J."/>
            <person name="Soulages J.L."/>
            <person name="Vogel H."/>
            <person name="Walters J."/>
            <person name="Waterhouse R.M."/>
            <person name="Ahn S.J."/>
            <person name="Almeida F.C."/>
            <person name="An C."/>
            <person name="Aqrawi P."/>
            <person name="Bretschneider A."/>
            <person name="Bryant W.B."/>
            <person name="Bucks S."/>
            <person name="Chao H."/>
            <person name="Chevignon G."/>
            <person name="Christen J.M."/>
            <person name="Clarke D.F."/>
            <person name="Dittmer N.T."/>
            <person name="Ferguson L.C.F."/>
            <person name="Garavelou S."/>
            <person name="Gordon K.H.J."/>
            <person name="Gunaratna R.T."/>
            <person name="Han Y."/>
            <person name="Hauser F."/>
            <person name="He Y."/>
            <person name="Heidel-Fischer H."/>
            <person name="Hirsh A."/>
            <person name="Hu Y."/>
            <person name="Jiang H."/>
            <person name="Kalra D."/>
            <person name="Klinner C."/>
            <person name="Konig C."/>
            <person name="Kovar C."/>
            <person name="Kroll A.R."/>
            <person name="Kuwar S.S."/>
            <person name="Lee S.L."/>
            <person name="Lehman R."/>
            <person name="Li K."/>
            <person name="Li Z."/>
            <person name="Liang H."/>
            <person name="Lovelace S."/>
            <person name="Lu Z."/>
            <person name="Mansfield J.H."/>
            <person name="McCulloch K.J."/>
            <person name="Mathew T."/>
            <person name="Morton B."/>
            <person name="Muzny D.M."/>
            <person name="Neunemann D."/>
            <person name="Ongeri F."/>
            <person name="Pauchet Y."/>
            <person name="Pu L.L."/>
            <person name="Pyrousis I."/>
            <person name="Rao X.J."/>
            <person name="Redding A."/>
            <person name="Roesel C."/>
            <person name="Sanchez-Gracia A."/>
            <person name="Schaack S."/>
            <person name="Shukla A."/>
            <person name="Tetreau G."/>
            <person name="Wang Y."/>
            <person name="Xiong G.H."/>
            <person name="Traut W."/>
            <person name="Walsh T.K."/>
            <person name="Worley K.C."/>
            <person name="Wu D."/>
            <person name="Wu W."/>
            <person name="Wu Y.Q."/>
            <person name="Zhang X."/>
            <person name="Zou Z."/>
            <person name="Zucker H."/>
            <person name="Briscoe A.D."/>
            <person name="Burmester T."/>
            <person name="Clem R.J."/>
            <person name="Feyereisen R."/>
            <person name="Grimmelikhuijzen C.J.P."/>
            <person name="Hamodrakas S.J."/>
            <person name="Hansson B.S."/>
            <person name="Huguet E."/>
            <person name="Jermiin L.S."/>
            <person name="Lan Q."/>
            <person name="Lehman H.K."/>
            <person name="Lorenzen M."/>
            <person name="Merzendorfer H."/>
            <person name="Michalopoulos I."/>
            <person name="Morton D.B."/>
            <person name="Muthukrishnan S."/>
            <person name="Oakeshott J.G."/>
            <person name="Palmer W."/>
            <person name="Park Y."/>
            <person name="Passarelli A.L."/>
            <person name="Rozas J."/>
            <person name="Schwartz L.M."/>
            <person name="Smith W."/>
            <person name="Southgate A."/>
            <person name="Vilcinskas A."/>
            <person name="Vogt R."/>
            <person name="Wang P."/>
            <person name="Werren J."/>
            <person name="Yu X.Q."/>
            <person name="Zhou J.J."/>
            <person name="Brown S.J."/>
            <person name="Scherer S.E."/>
            <person name="Richards S."/>
            <person name="Blissard G.W."/>
        </authorList>
    </citation>
    <scope>NUCLEOTIDE SEQUENCE</scope>
</reference>
<gene>
    <name evidence="3" type="ORF">O3G_MSEX012090</name>
</gene>
<evidence type="ECO:0000259" key="2">
    <source>
        <dbReference type="Pfam" id="PF15928"/>
    </source>
</evidence>
<evidence type="ECO:0000256" key="1">
    <source>
        <dbReference type="SAM" id="Coils"/>
    </source>
</evidence>
<evidence type="ECO:0000313" key="4">
    <source>
        <dbReference type="Proteomes" id="UP000791440"/>
    </source>
</evidence>
<proteinExistence type="predicted"/>
<dbReference type="Proteomes" id="UP000791440">
    <property type="component" value="Unassembled WGS sequence"/>
</dbReference>